<dbReference type="RefSeq" id="WP_163060645.1">
    <property type="nucleotide sequence ID" value="NZ_JAAGLI010000802.1"/>
</dbReference>
<evidence type="ECO:0000313" key="2">
    <source>
        <dbReference type="Proteomes" id="UP000475532"/>
    </source>
</evidence>
<reference evidence="1 2" key="1">
    <citation type="submission" date="2020-01" db="EMBL/GenBank/DDBJ databases">
        <title>Insect and environment-associated Actinomycetes.</title>
        <authorList>
            <person name="Currrie C."/>
            <person name="Chevrette M."/>
            <person name="Carlson C."/>
            <person name="Stubbendieck R."/>
            <person name="Wendt-Pienkowski E."/>
        </authorList>
    </citation>
    <scope>NUCLEOTIDE SEQUENCE [LARGE SCALE GENOMIC DNA]</scope>
    <source>
        <strain evidence="1 2">SID10258</strain>
    </source>
</reference>
<sequence length="153" mass="16539">MPTADVRDGRVARGAFDRRPAWKDRYIRIVPSTTWTLSFMDRTGVERFETRAEGGSEDVLLYTGGPGIAKITEGSDRYLRVSELDGDLDPRVLGRGDLPMSALTGPTLLQVHSRFPWSLAVRPATDGPLPLRGFSTAIEGAGSSTGGSMTPIC</sequence>
<dbReference type="AlphaFoldDB" id="A0A6L9QMC2"/>
<organism evidence="1 2">
    <name type="scientific">Actinomadura bangladeshensis</name>
    <dbReference type="NCBI Taxonomy" id="453573"/>
    <lineage>
        <taxon>Bacteria</taxon>
        <taxon>Bacillati</taxon>
        <taxon>Actinomycetota</taxon>
        <taxon>Actinomycetes</taxon>
        <taxon>Streptosporangiales</taxon>
        <taxon>Thermomonosporaceae</taxon>
        <taxon>Actinomadura</taxon>
    </lineage>
</organism>
<dbReference type="Proteomes" id="UP000475532">
    <property type="component" value="Unassembled WGS sequence"/>
</dbReference>
<comment type="caution">
    <text evidence="1">The sequence shown here is derived from an EMBL/GenBank/DDBJ whole genome shotgun (WGS) entry which is preliminary data.</text>
</comment>
<protein>
    <submittedName>
        <fullName evidence="1">Uncharacterized protein</fullName>
    </submittedName>
</protein>
<name>A0A6L9QMC2_9ACTN</name>
<evidence type="ECO:0000313" key="1">
    <source>
        <dbReference type="EMBL" id="NEA26571.1"/>
    </source>
</evidence>
<accession>A0A6L9QMC2</accession>
<gene>
    <name evidence="1" type="ORF">G3I70_29345</name>
</gene>
<dbReference type="EMBL" id="JAAGLI010000802">
    <property type="protein sequence ID" value="NEA26571.1"/>
    <property type="molecule type" value="Genomic_DNA"/>
</dbReference>
<proteinExistence type="predicted"/>